<dbReference type="GO" id="GO:0016712">
    <property type="term" value="F:oxidoreductase activity, acting on paired donors, with incorporation or reduction of molecular oxygen, reduced flavin or flavoprotein as one donor, and incorporation of one atom of oxygen"/>
    <property type="evidence" value="ECO:0007669"/>
    <property type="project" value="TreeGrafter"/>
</dbReference>
<dbReference type="AlphaFoldDB" id="A0A7J5AP40"/>
<evidence type="ECO:0000256" key="2">
    <source>
        <dbReference type="ARBA" id="ARBA00022723"/>
    </source>
</evidence>
<dbReference type="GO" id="GO:0006082">
    <property type="term" value="P:organic acid metabolic process"/>
    <property type="evidence" value="ECO:0007669"/>
    <property type="project" value="TreeGrafter"/>
</dbReference>
<feature type="binding site" description="axial binding residue" evidence="4">
    <location>
        <position position="440"/>
    </location>
    <ligand>
        <name>heme</name>
        <dbReference type="ChEBI" id="CHEBI:30413"/>
    </ligand>
    <ligandPart>
        <name>Fe</name>
        <dbReference type="ChEBI" id="CHEBI:18248"/>
    </ligandPart>
</feature>
<evidence type="ECO:0000256" key="5">
    <source>
        <dbReference type="RuleBase" id="RU000461"/>
    </source>
</evidence>
<accession>A0A7J5AP40</accession>
<dbReference type="PRINTS" id="PR00385">
    <property type="entry name" value="P450"/>
</dbReference>
<reference evidence="6 7" key="1">
    <citation type="submission" date="2019-09" db="EMBL/GenBank/DDBJ databases">
        <authorList>
            <person name="Cao W.R."/>
        </authorList>
    </citation>
    <scope>NUCLEOTIDE SEQUENCE [LARGE SCALE GENOMIC DNA]</scope>
    <source>
        <strain evidence="7">a4</strain>
    </source>
</reference>
<keyword evidence="2 4" id="KW-0479">Metal-binding</keyword>
<keyword evidence="4 5" id="KW-0349">Heme</keyword>
<dbReference type="SUPFAM" id="SSF48264">
    <property type="entry name" value="Cytochrome P450"/>
    <property type="match status" value="1"/>
</dbReference>
<dbReference type="GO" id="GO:0006805">
    <property type="term" value="P:xenobiotic metabolic process"/>
    <property type="evidence" value="ECO:0007669"/>
    <property type="project" value="TreeGrafter"/>
</dbReference>
<dbReference type="InterPro" id="IPR002401">
    <property type="entry name" value="Cyt_P450_E_grp-I"/>
</dbReference>
<dbReference type="PANTHER" id="PTHR24300">
    <property type="entry name" value="CYTOCHROME P450 508A4-RELATED"/>
    <property type="match status" value="1"/>
</dbReference>
<dbReference type="PROSITE" id="PS00086">
    <property type="entry name" value="CYTOCHROME_P450"/>
    <property type="match status" value="1"/>
</dbReference>
<keyword evidence="5" id="KW-0560">Oxidoreductase</keyword>
<name>A0A7J5AP40_9FLAO</name>
<dbReference type="InterPro" id="IPR036396">
    <property type="entry name" value="Cyt_P450_sf"/>
</dbReference>
<evidence type="ECO:0000313" key="6">
    <source>
        <dbReference type="EMBL" id="KAB1159371.1"/>
    </source>
</evidence>
<evidence type="ECO:0000313" key="7">
    <source>
        <dbReference type="Proteomes" id="UP000467305"/>
    </source>
</evidence>
<dbReference type="InterPro" id="IPR001128">
    <property type="entry name" value="Cyt_P450"/>
</dbReference>
<keyword evidence="3 4" id="KW-0408">Iron</keyword>
<dbReference type="GO" id="GO:0005737">
    <property type="term" value="C:cytoplasm"/>
    <property type="evidence" value="ECO:0007669"/>
    <property type="project" value="TreeGrafter"/>
</dbReference>
<dbReference type="Gene3D" id="1.10.630.10">
    <property type="entry name" value="Cytochrome P450"/>
    <property type="match status" value="1"/>
</dbReference>
<sequence>MCPLSFYIYPLLQFVLLFLQKLTTKMDTLTKTIKDLNTPKGSFLLGNLKDFKKKNKHRILEQWAKEHGEFFTVKLGPLKALVSANVDFNNTVLKQRPDTFRRLSKINEVFIEMGFHTVFNAEGAHWKKQRKPVAEALSVKKVKGYYPIIQEKTKNLVSKIEGYTTQSNTIDIINDFIAFTIDVTTEIAFGYKLNTIHNKEDRFQNYLELIFPMINERITAPIPMWRILPSAKDRLLKKSLKEIEAIIYDFINEAKVRLANNPELKEAPSNFLEALLVESEKEDTVFDEKTLYGNVIAMLLAGEDTTSNTLGWTLYYLTQHPEIVQKIREEASQYDGFVPDNYDVISSLKYTNAVIQEAIRLKPTTPMLYFQANEATTVNNIAIPKDTSIILLNSYAAMEEGYFSNSNDFDPNRWLKSECPYHKNHTPKAIKAFGGGSRLCPGMHLSIIEMTTAISSICKQFDLSLSVKPEDVEENFAFTVYPENLKVQFKKANL</sequence>
<evidence type="ECO:0000256" key="4">
    <source>
        <dbReference type="PIRSR" id="PIRSR602401-1"/>
    </source>
</evidence>
<dbReference type="GO" id="GO:0005506">
    <property type="term" value="F:iron ion binding"/>
    <property type="evidence" value="ECO:0007669"/>
    <property type="project" value="InterPro"/>
</dbReference>
<dbReference type="EMBL" id="WAAU01000008">
    <property type="protein sequence ID" value="KAB1159371.1"/>
    <property type="molecule type" value="Genomic_DNA"/>
</dbReference>
<dbReference type="InterPro" id="IPR050182">
    <property type="entry name" value="Cytochrome_P450_fam2"/>
</dbReference>
<dbReference type="InterPro" id="IPR017972">
    <property type="entry name" value="Cyt_P450_CS"/>
</dbReference>
<protein>
    <submittedName>
        <fullName evidence="6">Cytochrome P450</fullName>
    </submittedName>
</protein>
<comment type="cofactor">
    <cofactor evidence="4">
        <name>heme</name>
        <dbReference type="ChEBI" id="CHEBI:30413"/>
    </cofactor>
</comment>
<evidence type="ECO:0000256" key="1">
    <source>
        <dbReference type="ARBA" id="ARBA00010617"/>
    </source>
</evidence>
<dbReference type="GO" id="GO:0020037">
    <property type="term" value="F:heme binding"/>
    <property type="evidence" value="ECO:0007669"/>
    <property type="project" value="InterPro"/>
</dbReference>
<dbReference type="PANTHER" id="PTHR24300:SF375">
    <property type="entry name" value="CYTOCHROME P450 FAMILY"/>
    <property type="match status" value="1"/>
</dbReference>
<keyword evidence="7" id="KW-1185">Reference proteome</keyword>
<dbReference type="PRINTS" id="PR00463">
    <property type="entry name" value="EP450I"/>
</dbReference>
<proteinExistence type="inferred from homology"/>
<dbReference type="OrthoDB" id="9764248at2"/>
<evidence type="ECO:0000256" key="3">
    <source>
        <dbReference type="ARBA" id="ARBA00023004"/>
    </source>
</evidence>
<keyword evidence="5" id="KW-0503">Monooxygenase</keyword>
<comment type="caution">
    <text evidence="6">The sequence shown here is derived from an EMBL/GenBank/DDBJ whole genome shotgun (WGS) entry which is preliminary data.</text>
</comment>
<comment type="similarity">
    <text evidence="1 5">Belongs to the cytochrome P450 family.</text>
</comment>
<dbReference type="Proteomes" id="UP000467305">
    <property type="component" value="Unassembled WGS sequence"/>
</dbReference>
<gene>
    <name evidence="6" type="ORF">F7018_03400</name>
</gene>
<organism evidence="6 7">
    <name type="scientific">Tenacibaculum aiptasiae</name>
    <dbReference type="NCBI Taxonomy" id="426481"/>
    <lineage>
        <taxon>Bacteria</taxon>
        <taxon>Pseudomonadati</taxon>
        <taxon>Bacteroidota</taxon>
        <taxon>Flavobacteriia</taxon>
        <taxon>Flavobacteriales</taxon>
        <taxon>Flavobacteriaceae</taxon>
        <taxon>Tenacibaculum</taxon>
    </lineage>
</organism>
<dbReference type="Pfam" id="PF00067">
    <property type="entry name" value="p450"/>
    <property type="match status" value="1"/>
</dbReference>